<dbReference type="Gene3D" id="1.10.1790.10">
    <property type="entry name" value="PRD domain"/>
    <property type="match status" value="2"/>
</dbReference>
<reference evidence="9" key="1">
    <citation type="journal article" date="2019" name="Int. J. Syst. Evol. Microbiol.">
        <title>The Global Catalogue of Microorganisms (GCM) 10K type strain sequencing project: providing services to taxonomists for standard genome sequencing and annotation.</title>
        <authorList>
            <consortium name="The Broad Institute Genomics Platform"/>
            <consortium name="The Broad Institute Genome Sequencing Center for Infectious Disease"/>
            <person name="Wu L."/>
            <person name="Ma J."/>
        </authorList>
    </citation>
    <scope>NUCLEOTIDE SEQUENCE [LARGE SCALE GENOMIC DNA]</scope>
    <source>
        <strain evidence="9">WYCCWR 12678</strain>
    </source>
</reference>
<organism evidence="8 9">
    <name type="scientific">Effusibacillus consociatus</name>
    <dbReference type="NCBI Taxonomy" id="1117041"/>
    <lineage>
        <taxon>Bacteria</taxon>
        <taxon>Bacillati</taxon>
        <taxon>Bacillota</taxon>
        <taxon>Bacilli</taxon>
        <taxon>Bacillales</taxon>
        <taxon>Alicyclobacillaceae</taxon>
        <taxon>Effusibacillus</taxon>
    </lineage>
</organism>
<dbReference type="SUPFAM" id="SSF63520">
    <property type="entry name" value="PTS-regulatory domain, PRD"/>
    <property type="match status" value="2"/>
</dbReference>
<dbReference type="InterPro" id="IPR036634">
    <property type="entry name" value="PRD_sf"/>
</dbReference>
<feature type="domain" description="PRD" evidence="7">
    <location>
        <begin position="324"/>
        <end position="431"/>
    </location>
</feature>
<evidence type="ECO:0000313" key="8">
    <source>
        <dbReference type="EMBL" id="MFC4766756.1"/>
    </source>
</evidence>
<dbReference type="InterPro" id="IPR050661">
    <property type="entry name" value="BglG_antiterminators"/>
</dbReference>
<dbReference type="InterPro" id="IPR036388">
    <property type="entry name" value="WH-like_DNA-bd_sf"/>
</dbReference>
<feature type="domain" description="PTS EIIA type-2" evidence="5">
    <location>
        <begin position="550"/>
        <end position="694"/>
    </location>
</feature>
<feature type="domain" description="PRD" evidence="7">
    <location>
        <begin position="212"/>
        <end position="317"/>
    </location>
</feature>
<dbReference type="Gene3D" id="3.40.50.2300">
    <property type="match status" value="1"/>
</dbReference>
<evidence type="ECO:0000259" key="7">
    <source>
        <dbReference type="PROSITE" id="PS51372"/>
    </source>
</evidence>
<keyword evidence="9" id="KW-1185">Reference proteome</keyword>
<dbReference type="EMBL" id="JBHSHC010000029">
    <property type="protein sequence ID" value="MFC4766756.1"/>
    <property type="molecule type" value="Genomic_DNA"/>
</dbReference>
<evidence type="ECO:0000256" key="2">
    <source>
        <dbReference type="ARBA" id="ARBA00022737"/>
    </source>
</evidence>
<dbReference type="InterPro" id="IPR011608">
    <property type="entry name" value="PRD"/>
</dbReference>
<evidence type="ECO:0000259" key="5">
    <source>
        <dbReference type="PROSITE" id="PS51094"/>
    </source>
</evidence>
<keyword evidence="1" id="KW-0808">Transferase</keyword>
<dbReference type="Pfam" id="PF00874">
    <property type="entry name" value="PRD"/>
    <property type="match status" value="2"/>
</dbReference>
<dbReference type="SUPFAM" id="SSF52794">
    <property type="entry name" value="PTS system IIB component-like"/>
    <property type="match status" value="1"/>
</dbReference>
<dbReference type="Pfam" id="PF00359">
    <property type="entry name" value="PTS_EIIA_2"/>
    <property type="match status" value="1"/>
</dbReference>
<keyword evidence="3" id="KW-0805">Transcription regulation</keyword>
<gene>
    <name evidence="8" type="ORF">ACFO8Q_05130</name>
</gene>
<evidence type="ECO:0000256" key="1">
    <source>
        <dbReference type="ARBA" id="ARBA00022679"/>
    </source>
</evidence>
<dbReference type="PROSITE" id="PS51372">
    <property type="entry name" value="PRD_2"/>
    <property type="match status" value="2"/>
</dbReference>
<dbReference type="PANTHER" id="PTHR30185">
    <property type="entry name" value="CRYPTIC BETA-GLUCOSIDE BGL OPERON ANTITERMINATOR"/>
    <property type="match status" value="1"/>
</dbReference>
<dbReference type="Proteomes" id="UP001596002">
    <property type="component" value="Unassembled WGS sequence"/>
</dbReference>
<keyword evidence="4" id="KW-0804">Transcription</keyword>
<dbReference type="PROSITE" id="PS51094">
    <property type="entry name" value="PTS_EIIA_TYPE_2"/>
    <property type="match status" value="1"/>
</dbReference>
<dbReference type="PROSITE" id="PS51099">
    <property type="entry name" value="PTS_EIIB_TYPE_2"/>
    <property type="match status" value="1"/>
</dbReference>
<accession>A0ABV9PWZ5</accession>
<evidence type="ECO:0000256" key="3">
    <source>
        <dbReference type="ARBA" id="ARBA00023015"/>
    </source>
</evidence>
<feature type="domain" description="PTS EIIB type-2" evidence="6">
    <location>
        <begin position="436"/>
        <end position="528"/>
    </location>
</feature>
<name>A0ABV9PWZ5_9BACL</name>
<dbReference type="RefSeq" id="WP_380024651.1">
    <property type="nucleotide sequence ID" value="NZ_JBHSHC010000029.1"/>
</dbReference>
<dbReference type="InterPro" id="IPR002178">
    <property type="entry name" value="PTS_EIIA_type-2_dom"/>
</dbReference>
<dbReference type="SUPFAM" id="SSF55804">
    <property type="entry name" value="Phoshotransferase/anion transport protein"/>
    <property type="match status" value="1"/>
</dbReference>
<dbReference type="Gene3D" id="3.40.930.10">
    <property type="entry name" value="Mannitol-specific EII, Chain A"/>
    <property type="match status" value="1"/>
</dbReference>
<sequence>MKEQPAMNSRQKELLRTLLFAPGPVLLQELANSVKVSIRTVQREMDALESILRQYGLDLIKKAGSGLQISGTDQDKYRLQESLSAPEEAPVYTPEERQQGLIRDLLLSREPVKLYVFSRKYGVTEATISHDMDRIEGWFKNFGVQLIRKPGLGIYLEGTEQQLRMAASNVLKQGITVEEWLELFSLSNSEDGISFPPNHLKELVRNRLLEFVQVPDILSVEKAVREVIHPKADIQLTDREYVNLVVHLTLAVERVRHGELIEDKTFDPLPVTETKEYVMAQRISELLEQYLNISIPAVEVGYIALHLQGVRWNPYSSTQLNNDPDGLFWMDLAQSLVRAAEHHLGERLSEDEALLEGLITHLVPAVNRIQLGLQIHNPMLDQIKENYSEVFAACREAAAYLSRKTGHRIPEAEVGYLSMHVGAALLRKKDATNRNYSAIVVCASGIGTSQFLVSRLKKELPNIEIKAVVSVSGIKDWLESHHPIDLIISTVTLPSMPSERVVIVTPFINNKDLAMIRNVMERISSPHAQESQDNRPSSVMLSVARYGEAMVQILRNLEIAEEVRPGSELLLTLVETVKKSAAVSDVESLIRDLEQRERLGSFILDELAMVHAKTTGVKELLTAVFRLQAPVPWKGADGQSQPVRTFLLLAAPLTAPKEHLEMISDISAALVEEPFVDALGTAPAEELRNILEEILSAGYFDKTERILKDQ</sequence>
<dbReference type="InterPro" id="IPR036095">
    <property type="entry name" value="PTS_EIIB-like_sf"/>
</dbReference>
<dbReference type="InterPro" id="IPR013011">
    <property type="entry name" value="PTS_EIIB_2"/>
</dbReference>
<evidence type="ECO:0000259" key="6">
    <source>
        <dbReference type="PROSITE" id="PS51099"/>
    </source>
</evidence>
<keyword evidence="2" id="KW-0677">Repeat</keyword>
<comment type="caution">
    <text evidence="8">The sequence shown here is derived from an EMBL/GenBank/DDBJ whole genome shotgun (WGS) entry which is preliminary data.</text>
</comment>
<evidence type="ECO:0000313" key="9">
    <source>
        <dbReference type="Proteomes" id="UP001596002"/>
    </source>
</evidence>
<dbReference type="InterPro" id="IPR016152">
    <property type="entry name" value="PTrfase/Anion_transptr"/>
</dbReference>
<evidence type="ECO:0000256" key="4">
    <source>
        <dbReference type="ARBA" id="ARBA00023163"/>
    </source>
</evidence>
<proteinExistence type="predicted"/>
<dbReference type="CDD" id="cd05568">
    <property type="entry name" value="PTS_IIB_bgl_like"/>
    <property type="match status" value="1"/>
</dbReference>
<protein>
    <submittedName>
        <fullName evidence="8">BglG family transcription antiterminator</fullName>
    </submittedName>
</protein>
<dbReference type="PANTHER" id="PTHR30185:SF18">
    <property type="entry name" value="TRANSCRIPTIONAL REGULATOR MTLR"/>
    <property type="match status" value="1"/>
</dbReference>
<dbReference type="Gene3D" id="1.10.10.10">
    <property type="entry name" value="Winged helix-like DNA-binding domain superfamily/Winged helix DNA-binding domain"/>
    <property type="match status" value="2"/>
</dbReference>